<keyword evidence="1" id="KW-0863">Zinc-finger</keyword>
<evidence type="ECO:0000259" key="4">
    <source>
        <dbReference type="PROSITE" id="PS50994"/>
    </source>
</evidence>
<dbReference type="Pfam" id="PF13976">
    <property type="entry name" value="gag_pre-integrs"/>
    <property type="match status" value="1"/>
</dbReference>
<dbReference type="GO" id="GO:0003676">
    <property type="term" value="F:nucleic acid binding"/>
    <property type="evidence" value="ECO:0007669"/>
    <property type="project" value="InterPro"/>
</dbReference>
<dbReference type="InterPro" id="IPR001878">
    <property type="entry name" value="Znf_CCHC"/>
</dbReference>
<dbReference type="InterPro" id="IPR025312">
    <property type="entry name" value="DUF4216"/>
</dbReference>
<evidence type="ECO:0000256" key="2">
    <source>
        <dbReference type="SAM" id="MobiDB-lite"/>
    </source>
</evidence>
<feature type="compositionally biased region" description="Basic residues" evidence="2">
    <location>
        <begin position="1153"/>
        <end position="1173"/>
    </location>
</feature>
<dbReference type="SUPFAM" id="SSF53098">
    <property type="entry name" value="Ribonuclease H-like"/>
    <property type="match status" value="1"/>
</dbReference>
<accession>A0AAD8QSG8</accession>
<dbReference type="InterPro" id="IPR036397">
    <property type="entry name" value="RNaseH_sf"/>
</dbReference>
<dbReference type="InterPro" id="IPR012337">
    <property type="entry name" value="RNaseH-like_sf"/>
</dbReference>
<dbReference type="InterPro" id="IPR013103">
    <property type="entry name" value="RVT_2"/>
</dbReference>
<evidence type="ECO:0000256" key="1">
    <source>
        <dbReference type="PROSITE-ProRule" id="PRU00047"/>
    </source>
</evidence>
<keyword evidence="6" id="KW-1185">Reference proteome</keyword>
<dbReference type="CDD" id="cd09272">
    <property type="entry name" value="RNase_HI_RT_Ty1"/>
    <property type="match status" value="1"/>
</dbReference>
<dbReference type="InterPro" id="IPR036875">
    <property type="entry name" value="Znf_CCHC_sf"/>
</dbReference>
<keyword evidence="1" id="KW-0479">Metal-binding</keyword>
<feature type="compositionally biased region" description="Basic and acidic residues" evidence="2">
    <location>
        <begin position="1174"/>
        <end position="1186"/>
    </location>
</feature>
<dbReference type="InterPro" id="IPR025724">
    <property type="entry name" value="GAG-pre-integrase_dom"/>
</dbReference>
<dbReference type="Pfam" id="PF13952">
    <property type="entry name" value="DUF4216"/>
    <property type="match status" value="1"/>
</dbReference>
<name>A0AAD8QSG8_LOLMU</name>
<sequence length="1989" mass="227715">MTDGSSMENHYILYLKLDMEDKEVHLKPDMDMEVNLRLDMEVNLRLDMEVMQGHTMLVESEPQGAGKDTIFAELIEEAKRAASDGGTMSRFSLTVKLLQAKSYYRISNVAFNAILLILALQYPTSSIPKSYEEALSIIGRLGLGYDSIHVCPNNCVLFRKDYAKENNCPKCKASRWKDADGRRQIPEKVLRHFPLIPRLQRMFLSKEQSKEVQWHKLKRQDVENDLSHPADGDAWKDFDNIHKDFAADARNIRLGLATDGFNPYGNMSNSYSMWPVFVVPYNLPPWACMDQSNFMLALLIPGPSSPGKDFDVFMEPLMEELQELWKGVKSYDANSPDKFDLRAAILWCIHDYPALHTLSGRATAGYQACVRCDKENCSKKLRNKICFIGHRRWLPRHHPWRNSKEFDGASESREKPAEFTPEELKQQLDRVRDVIPGKLQKKRKREDGQCWSRRSCLWDLPYWEDLKLRHNLDVMHIEKNICDNLIGTFMNIQGKTKDTVNSRLDLEDMGIRRDLHLQPVSADSFEMPQAWYTMSKQEKIAFCEFIKAVRFPDGYASNISKCVASDKCKLQGLKTHDCHILLQRILPAGLRGTIHEDIYEAVAELGNFFRELCCKTLKRDVLDRLEKEIVVILCKLEKIFPPSFFDVMVHLAIHLPKEARLRGPVHYGWMYPVERRLLTLKRYVRNNARPEGSIAEAYIVDECLTFCSRYFDDVETRFNRPSRNPERDDSHIGDLSVFKHGVKFIGASQYVYAGEDYDNMVWYVLRSCPEVDPYIDLCKQELNQRGGQINVDRWLAKNFARWFQTHIGKMRNDVCPDLYALACKPDFRVRLYSACVVDSVRYHTVDREKNRKTQNSGIVSEGDHDGNSIDFFGQLKSIIRLQYNSSGGVHRSVVLFRCDWFDLGGRKPGFDDDGHFKSVNTEKFWYKTDPFILTSQATKIMASPSINFNQFLEKEKLKSNGSNFTDWFRHVRIFLNGGNLQYVLDAPLGSTPPPVVSEEEKNVFEARAKVYSQVQCAILCSLEAELQKRFEHHDPCDMMRELKVIFETHAAVESYEASKQFFGCMMEEGSSVSEHMFAMSGHARKLSDLGIVIPNQLGIHRVLQSLPPSYKNFVMNYNMQNMNKELPELFSMLKSAEVEIQKEHQVLMVNKTTKFKKQGKPKKDLKKGGKKAAAHPEKPKGGPKPDTDCYYCNGKGHWKRNCSKYLADLKSGLVKKKKGISDIHVIDVYLTGSRTSAWVFDTGSVAHICNSKQELRNKRSLARDEVTMRVGNGSKVDVIAVGMLPLHLPSGLVLDLNNCYLVPALSMNIISGSCLMQDGYSFKSENNGCSIFMNNIFYGHAPEKNGLFLLNLDSSDTHVHNIDAKRIKLNDNSTYMWHYRLGHIGVKRMKKLHADGLLESLDFQSLDRCEACLMGKMTKTPFSGIMERATDLLEIIHTDVCGPMSVASRGGYRYVLTFTDDLSRYGYIYFMKHKSETFQKFKEFQSEVENQRNKKIKFLRSDRGGEYLSYEFGMHLKKCGILSQLTPPGTPQRNGVSERRNRTLLDMVRSMMSLTDLPLSFWGYALETAAFTLNRAPSKSVATTPYELWFNKKPKLSFLKVWGCEAYVKKLQPDKLEPKAEKCVFIGYPKETIGYTFYHRSEGKIFVAKNGTFLEKEFLTKEVTGRKVELDEVTEPSLVDQSSAVPEDVPVPPAPVTEEANDNDHETSSEVATEPRRSTRERTTPDWYDPCLNLMIVDNNDEDPATYEEAMMSPDSNKWQEAMKSEMGSMYDNKVWTLVDLPDSRKAVENKWIFKRKTDADGNVTVYKARLVAKGFRQIQGVDYNETFSPVAKLKSVRILLAIAAFFDYEIWQMDVKTAFLNGDIEEELYMVQPKGFVDPKNADMSGYVFILNGAAVSWCSSKQCTVAKSSTESEYIAASEASSEAVWMKRFIVELGVVPSALDPLVIYCDNMGAIANAQEPRSHKKLKHIKLRFHSIREYIEDGEVKI</sequence>
<dbReference type="PROSITE" id="PS50994">
    <property type="entry name" value="INTEGRASE"/>
    <property type="match status" value="1"/>
</dbReference>
<reference evidence="5" key="1">
    <citation type="submission" date="2023-07" db="EMBL/GenBank/DDBJ databases">
        <title>A chromosome-level genome assembly of Lolium multiflorum.</title>
        <authorList>
            <person name="Chen Y."/>
            <person name="Copetti D."/>
            <person name="Kolliker R."/>
            <person name="Studer B."/>
        </authorList>
    </citation>
    <scope>NUCLEOTIDE SEQUENCE</scope>
    <source>
        <strain evidence="5">02402/16</strain>
        <tissue evidence="5">Leaf</tissue>
    </source>
</reference>
<dbReference type="InterPro" id="IPR004242">
    <property type="entry name" value="Transposase_21"/>
</dbReference>
<comment type="caution">
    <text evidence="5">The sequence shown here is derived from an EMBL/GenBank/DDBJ whole genome shotgun (WGS) entry which is preliminary data.</text>
</comment>
<dbReference type="InterPro" id="IPR057670">
    <property type="entry name" value="SH3_retrovirus"/>
</dbReference>
<evidence type="ECO:0000313" key="6">
    <source>
        <dbReference type="Proteomes" id="UP001231189"/>
    </source>
</evidence>
<dbReference type="GO" id="GO:0008270">
    <property type="term" value="F:zinc ion binding"/>
    <property type="evidence" value="ECO:0007669"/>
    <property type="project" value="UniProtKB-KW"/>
</dbReference>
<dbReference type="Proteomes" id="UP001231189">
    <property type="component" value="Unassembled WGS sequence"/>
</dbReference>
<feature type="region of interest" description="Disordered" evidence="2">
    <location>
        <begin position="1152"/>
        <end position="1186"/>
    </location>
</feature>
<dbReference type="GO" id="GO:0015074">
    <property type="term" value="P:DNA integration"/>
    <property type="evidence" value="ECO:0007669"/>
    <property type="project" value="InterPro"/>
</dbReference>
<dbReference type="Gene3D" id="3.30.420.10">
    <property type="entry name" value="Ribonuclease H-like superfamily/Ribonuclease H"/>
    <property type="match status" value="1"/>
</dbReference>
<dbReference type="Pfam" id="PF22936">
    <property type="entry name" value="Pol_BBD"/>
    <property type="match status" value="1"/>
</dbReference>
<protein>
    <submittedName>
        <fullName evidence="5">Uncharacterized protein</fullName>
    </submittedName>
</protein>
<evidence type="ECO:0000313" key="5">
    <source>
        <dbReference type="EMBL" id="KAK1607927.1"/>
    </source>
</evidence>
<feature type="domain" description="CCHC-type" evidence="3">
    <location>
        <begin position="1189"/>
        <end position="1204"/>
    </location>
</feature>
<dbReference type="Pfam" id="PF13960">
    <property type="entry name" value="DUF4218"/>
    <property type="match status" value="1"/>
</dbReference>
<dbReference type="InterPro" id="IPR001584">
    <property type="entry name" value="Integrase_cat-core"/>
</dbReference>
<dbReference type="EMBL" id="JAUUTY010000007">
    <property type="protein sequence ID" value="KAK1607927.1"/>
    <property type="molecule type" value="Genomic_DNA"/>
</dbReference>
<proteinExistence type="predicted"/>
<keyword evidence="1" id="KW-0862">Zinc</keyword>
<feature type="compositionally biased region" description="Basic and acidic residues" evidence="2">
    <location>
        <begin position="1702"/>
        <end position="1724"/>
    </location>
</feature>
<dbReference type="InterPro" id="IPR025452">
    <property type="entry name" value="DUF4218"/>
</dbReference>
<dbReference type="Pfam" id="PF14223">
    <property type="entry name" value="Retrotran_gag_2"/>
    <property type="match status" value="1"/>
</dbReference>
<gene>
    <name evidence="5" type="ORF">QYE76_031600</name>
</gene>
<dbReference type="Pfam" id="PF07727">
    <property type="entry name" value="RVT_2"/>
    <property type="match status" value="1"/>
</dbReference>
<dbReference type="Pfam" id="PF02992">
    <property type="entry name" value="Transposase_21"/>
    <property type="match status" value="1"/>
</dbReference>
<dbReference type="Pfam" id="PF25597">
    <property type="entry name" value="SH3_retrovirus"/>
    <property type="match status" value="1"/>
</dbReference>
<dbReference type="Pfam" id="PF00665">
    <property type="entry name" value="rve"/>
    <property type="match status" value="1"/>
</dbReference>
<dbReference type="PROSITE" id="PS50158">
    <property type="entry name" value="ZF_CCHC"/>
    <property type="match status" value="1"/>
</dbReference>
<organism evidence="5 6">
    <name type="scientific">Lolium multiflorum</name>
    <name type="common">Italian ryegrass</name>
    <name type="synonym">Lolium perenne subsp. multiflorum</name>
    <dbReference type="NCBI Taxonomy" id="4521"/>
    <lineage>
        <taxon>Eukaryota</taxon>
        <taxon>Viridiplantae</taxon>
        <taxon>Streptophyta</taxon>
        <taxon>Embryophyta</taxon>
        <taxon>Tracheophyta</taxon>
        <taxon>Spermatophyta</taxon>
        <taxon>Magnoliopsida</taxon>
        <taxon>Liliopsida</taxon>
        <taxon>Poales</taxon>
        <taxon>Poaceae</taxon>
        <taxon>BOP clade</taxon>
        <taxon>Pooideae</taxon>
        <taxon>Poodae</taxon>
        <taxon>Poeae</taxon>
        <taxon>Poeae Chloroplast Group 2 (Poeae type)</taxon>
        <taxon>Loliodinae</taxon>
        <taxon>Loliinae</taxon>
        <taxon>Lolium</taxon>
    </lineage>
</organism>
<dbReference type="PANTHER" id="PTHR48258">
    <property type="entry name" value="DUF4218 DOMAIN-CONTAINING PROTEIN-RELATED"/>
    <property type="match status" value="1"/>
</dbReference>
<evidence type="ECO:0000259" key="3">
    <source>
        <dbReference type="PROSITE" id="PS50158"/>
    </source>
</evidence>
<dbReference type="SUPFAM" id="SSF57756">
    <property type="entry name" value="Retrovirus zinc finger-like domains"/>
    <property type="match status" value="1"/>
</dbReference>
<feature type="region of interest" description="Disordered" evidence="2">
    <location>
        <begin position="1671"/>
        <end position="1724"/>
    </location>
</feature>
<feature type="domain" description="Integrase catalytic" evidence="4">
    <location>
        <begin position="1417"/>
        <end position="1593"/>
    </location>
</feature>
<dbReference type="InterPro" id="IPR054722">
    <property type="entry name" value="PolX-like_BBD"/>
</dbReference>